<gene>
    <name evidence="3" type="ORF">BV394_08735</name>
</gene>
<organism evidence="3 4">
    <name type="scientific">Brevirhabdus pacifica</name>
    <dbReference type="NCBI Taxonomy" id="1267768"/>
    <lineage>
        <taxon>Bacteria</taxon>
        <taxon>Pseudomonadati</taxon>
        <taxon>Pseudomonadota</taxon>
        <taxon>Alphaproteobacteria</taxon>
        <taxon>Rhodobacterales</taxon>
        <taxon>Paracoccaceae</taxon>
        <taxon>Brevirhabdus</taxon>
    </lineage>
</organism>
<dbReference type="EMBL" id="CP019124">
    <property type="protein sequence ID" value="APX89788.1"/>
    <property type="molecule type" value="Genomic_DNA"/>
</dbReference>
<dbReference type="CDD" id="cd04301">
    <property type="entry name" value="NAT_SF"/>
    <property type="match status" value="1"/>
</dbReference>
<evidence type="ECO:0000256" key="2">
    <source>
        <dbReference type="ARBA" id="ARBA00023315"/>
    </source>
</evidence>
<evidence type="ECO:0000313" key="4">
    <source>
        <dbReference type="Proteomes" id="UP000187266"/>
    </source>
</evidence>
<keyword evidence="1" id="KW-0808">Transferase</keyword>
<dbReference type="InterPro" id="IPR000182">
    <property type="entry name" value="GNAT_dom"/>
</dbReference>
<proteinExistence type="predicted"/>
<dbReference type="SUPFAM" id="SSF55729">
    <property type="entry name" value="Acyl-CoA N-acyltransferases (Nat)"/>
    <property type="match status" value="1"/>
</dbReference>
<dbReference type="PROSITE" id="PS51186">
    <property type="entry name" value="GNAT"/>
    <property type="match status" value="1"/>
</dbReference>
<keyword evidence="2" id="KW-0012">Acyltransferase</keyword>
<dbReference type="Proteomes" id="UP000187266">
    <property type="component" value="Chromosome"/>
</dbReference>
<dbReference type="GO" id="GO:0016747">
    <property type="term" value="F:acyltransferase activity, transferring groups other than amino-acyl groups"/>
    <property type="evidence" value="ECO:0007669"/>
    <property type="project" value="InterPro"/>
</dbReference>
<dbReference type="PANTHER" id="PTHR43877:SF1">
    <property type="entry name" value="ACETYLTRANSFERASE"/>
    <property type="match status" value="1"/>
</dbReference>
<keyword evidence="4" id="KW-1185">Reference proteome</keyword>
<accession>A0A2M9DBB4</accession>
<name>A0A1U7DIT9_9RHOB</name>
<dbReference type="AlphaFoldDB" id="A0A1U7DIT9"/>
<reference evidence="3 4" key="1">
    <citation type="submission" date="2017-01" db="EMBL/GenBank/DDBJ databases">
        <title>Genomic analysis of Xuhuaishuia manganoxidans DY6-4.</title>
        <authorList>
            <person name="Wang X."/>
        </authorList>
    </citation>
    <scope>NUCLEOTIDE SEQUENCE [LARGE SCALE GENOMIC DNA]</scope>
    <source>
        <strain evidence="3 4">DY6-4</strain>
    </source>
</reference>
<sequence>MIQIAEAAPGPDRDACIDIRRHVFVGEQNVPEAEEVDGLDPECLHLLARDGGRPAGTLRLRESGDTVKIQRVAVLPEWRGTGLGAQLMRHAMELARARGMRKARLGAQIHALGFYEKLGFVAEGPEFLDAGIPHREMTRPL</sequence>
<dbReference type="InterPro" id="IPR016181">
    <property type="entry name" value="Acyl_CoA_acyltransferase"/>
</dbReference>
<evidence type="ECO:0000313" key="3">
    <source>
        <dbReference type="EMBL" id="APX89788.1"/>
    </source>
</evidence>
<accession>A0A1U7DIT9</accession>
<protein>
    <submittedName>
        <fullName evidence="3">Drug:proton antiporter</fullName>
    </submittedName>
</protein>
<dbReference type="InterPro" id="IPR050832">
    <property type="entry name" value="Bact_Acetyltransf"/>
</dbReference>
<dbReference type="Gene3D" id="3.40.630.30">
    <property type="match status" value="1"/>
</dbReference>
<dbReference type="OrthoDB" id="9796171at2"/>
<dbReference type="Pfam" id="PF13673">
    <property type="entry name" value="Acetyltransf_10"/>
    <property type="match status" value="1"/>
</dbReference>
<dbReference type="STRING" id="1267768.BV394_08735"/>
<dbReference type="RefSeq" id="WP_076979809.1">
    <property type="nucleotide sequence ID" value="NZ_CP019124.1"/>
</dbReference>
<evidence type="ECO:0000256" key="1">
    <source>
        <dbReference type="ARBA" id="ARBA00022679"/>
    </source>
</evidence>
<dbReference type="PANTHER" id="PTHR43877">
    <property type="entry name" value="AMINOALKYLPHOSPHONATE N-ACETYLTRANSFERASE-RELATED-RELATED"/>
    <property type="match status" value="1"/>
</dbReference>